<dbReference type="PANTHER" id="PTHR47371:SF3">
    <property type="entry name" value="PHOSPHOGLYCEROL TRANSFERASE I"/>
    <property type="match status" value="1"/>
</dbReference>
<evidence type="ECO:0000256" key="5">
    <source>
        <dbReference type="ARBA" id="ARBA00022989"/>
    </source>
</evidence>
<comment type="pathway">
    <text evidence="2">Cell wall biogenesis; lipoteichoic acid biosynthesis.</text>
</comment>
<reference evidence="10" key="1">
    <citation type="submission" date="2018-05" db="EMBL/GenBank/DDBJ databases">
        <title>Genome Sequencing of selected type strains of the family Eggerthellaceae.</title>
        <authorList>
            <person name="Danylec N."/>
            <person name="Stoll D.A."/>
            <person name="Doetsch A."/>
            <person name="Huch M."/>
        </authorList>
    </citation>
    <scope>NUCLEOTIDE SEQUENCE [LARGE SCALE GENOMIC DNA]</scope>
    <source>
        <strain evidence="10">DSM 16106</strain>
    </source>
</reference>
<evidence type="ECO:0000256" key="1">
    <source>
        <dbReference type="ARBA" id="ARBA00004651"/>
    </source>
</evidence>
<dbReference type="OrthoDB" id="5363296at2"/>
<keyword evidence="5 7" id="KW-1133">Transmembrane helix</keyword>
<feature type="transmembrane region" description="Helical" evidence="7">
    <location>
        <begin position="193"/>
        <end position="211"/>
    </location>
</feature>
<evidence type="ECO:0000256" key="3">
    <source>
        <dbReference type="ARBA" id="ARBA00022475"/>
    </source>
</evidence>
<dbReference type="EMBL" id="QICD01000012">
    <property type="protein sequence ID" value="RNL43908.1"/>
    <property type="molecule type" value="Genomic_DNA"/>
</dbReference>
<dbReference type="GO" id="GO:0005886">
    <property type="term" value="C:plasma membrane"/>
    <property type="evidence" value="ECO:0007669"/>
    <property type="project" value="UniProtKB-SubCell"/>
</dbReference>
<keyword evidence="6 7" id="KW-0472">Membrane</keyword>
<feature type="transmembrane region" description="Helical" evidence="7">
    <location>
        <begin position="143"/>
        <end position="164"/>
    </location>
</feature>
<dbReference type="CDD" id="cd16015">
    <property type="entry name" value="LTA_synthase"/>
    <property type="match status" value="1"/>
</dbReference>
<dbReference type="Pfam" id="PF00884">
    <property type="entry name" value="Sulfatase"/>
    <property type="match status" value="1"/>
</dbReference>
<proteinExistence type="predicted"/>
<feature type="transmembrane region" description="Helical" evidence="7">
    <location>
        <begin position="117"/>
        <end position="136"/>
    </location>
</feature>
<dbReference type="InterPro" id="IPR050448">
    <property type="entry name" value="OpgB/LTA_synthase_biosynth"/>
</dbReference>
<evidence type="ECO:0000313" key="10">
    <source>
        <dbReference type="Proteomes" id="UP000278632"/>
    </source>
</evidence>
<dbReference type="Proteomes" id="UP000278632">
    <property type="component" value="Unassembled WGS sequence"/>
</dbReference>
<dbReference type="PANTHER" id="PTHR47371">
    <property type="entry name" value="LIPOTEICHOIC ACID SYNTHASE"/>
    <property type="match status" value="1"/>
</dbReference>
<accession>A0A3N0B9F7</accession>
<name>A0A3N0B9F7_9ACTN</name>
<evidence type="ECO:0000313" key="9">
    <source>
        <dbReference type="EMBL" id="RNL43908.1"/>
    </source>
</evidence>
<dbReference type="AlphaFoldDB" id="A0A3N0B9F7"/>
<evidence type="ECO:0000256" key="2">
    <source>
        <dbReference type="ARBA" id="ARBA00004936"/>
    </source>
</evidence>
<gene>
    <name evidence="9" type="ORF">DMP08_07450</name>
</gene>
<feature type="domain" description="Sulfatase N-terminal" evidence="8">
    <location>
        <begin position="316"/>
        <end position="629"/>
    </location>
</feature>
<dbReference type="SUPFAM" id="SSF53649">
    <property type="entry name" value="Alkaline phosphatase-like"/>
    <property type="match status" value="1"/>
</dbReference>
<feature type="transmembrane region" description="Helical" evidence="7">
    <location>
        <begin position="223"/>
        <end position="243"/>
    </location>
</feature>
<dbReference type="InterPro" id="IPR017850">
    <property type="entry name" value="Alkaline_phosphatase_core_sf"/>
</dbReference>
<evidence type="ECO:0000256" key="6">
    <source>
        <dbReference type="ARBA" id="ARBA00023136"/>
    </source>
</evidence>
<keyword evidence="4 7" id="KW-0812">Transmembrane</keyword>
<evidence type="ECO:0000259" key="8">
    <source>
        <dbReference type="Pfam" id="PF00884"/>
    </source>
</evidence>
<dbReference type="InterPro" id="IPR000917">
    <property type="entry name" value="Sulfatase_N"/>
</dbReference>
<sequence length="687" mass="75026">MHEIASVSPGTRPRIDNQGGFKLQTKRYPVYFAFCLPLTMHASEPHEEHVMPGIRHARAAQDAVRALFALIAGAVDRLRSLPFAKKARPFVFALAVPTAFLLLEVPYNESLFSMDPYYAGLNLALLAGLFGICYFVGQRSRAAVAAFLLACLAAGTANYFVIMFKGQPVVPADLFALSTAASVGSSYSFELDASLLASIALFLGYCAALFLMPKQRLSFRRGLTNATCALVLVGGFGWSLTAVDIEKAFDCTVDVWGVKESYAEQGSALCFLKRVQDLSPAEPDGYATEAIEDMLDSYADATAIPEAHASELVEQPTVIAIMNETFSDLSRYPGLADTEARPARFHELAGEALEAGEAYASAMGGGTCNSEFEFLTGSSMAHLGGGVYPYVLYDLDKAESLVSYFSSMGYATHALHPAEGTNWRRDRIYAQLGFDRFSDISLFDGADTLRGLVTDRATYDYVLNLLAENEQPQFIFDVTMQNHGGYDVGGLSEEMTVSVPLPDDATSPELNEYASVIRQADQDLAYLTEQLNALERPVVLCFFGDHQPGFSDWLFEATHEGVSADDLGLDAVQSRYAVPYLIWENAAARAIKQQRGNPVEREADAPATGPVEQRSSLNYLGAKLVDLAGLPTTNYQRFLLSTSKSIPAVNLNGYLSADGTWHWLNEETDAENLLEAYAWIQYDNLFG</sequence>
<feature type="transmembrane region" description="Helical" evidence="7">
    <location>
        <begin position="87"/>
        <end position="105"/>
    </location>
</feature>
<comment type="subcellular location">
    <subcellularLocation>
        <location evidence="1">Cell membrane</location>
        <topology evidence="1">Multi-pass membrane protein</topology>
    </subcellularLocation>
</comment>
<keyword evidence="10" id="KW-1185">Reference proteome</keyword>
<organism evidence="9 10">
    <name type="scientific">Paraeggerthella hongkongensis</name>
    <dbReference type="NCBI Taxonomy" id="230658"/>
    <lineage>
        <taxon>Bacteria</taxon>
        <taxon>Bacillati</taxon>
        <taxon>Actinomycetota</taxon>
        <taxon>Coriobacteriia</taxon>
        <taxon>Eggerthellales</taxon>
        <taxon>Eggerthellaceae</taxon>
        <taxon>Paraeggerthella</taxon>
    </lineage>
</organism>
<evidence type="ECO:0000256" key="4">
    <source>
        <dbReference type="ARBA" id="ARBA00022692"/>
    </source>
</evidence>
<comment type="caution">
    <text evidence="9">The sequence shown here is derived from an EMBL/GenBank/DDBJ whole genome shotgun (WGS) entry which is preliminary data.</text>
</comment>
<protein>
    <submittedName>
        <fullName evidence="9">Sulfatase</fullName>
    </submittedName>
</protein>
<evidence type="ECO:0000256" key="7">
    <source>
        <dbReference type="SAM" id="Phobius"/>
    </source>
</evidence>
<dbReference type="Gene3D" id="3.40.720.10">
    <property type="entry name" value="Alkaline Phosphatase, subunit A"/>
    <property type="match status" value="1"/>
</dbReference>
<keyword evidence="3" id="KW-1003">Cell membrane</keyword>